<dbReference type="EMBL" id="BMGP01000004">
    <property type="protein sequence ID" value="GGF30557.1"/>
    <property type="molecule type" value="Genomic_DNA"/>
</dbReference>
<keyword evidence="1" id="KW-1133">Transmembrane helix</keyword>
<evidence type="ECO:0000256" key="1">
    <source>
        <dbReference type="SAM" id="Phobius"/>
    </source>
</evidence>
<feature type="transmembrane region" description="Helical" evidence="1">
    <location>
        <begin position="37"/>
        <end position="62"/>
    </location>
</feature>
<feature type="transmembrane region" description="Helical" evidence="1">
    <location>
        <begin position="117"/>
        <end position="137"/>
    </location>
</feature>
<reference evidence="2 3" key="1">
    <citation type="journal article" date="2014" name="Int. J. Syst. Evol. Microbiol.">
        <title>Complete genome sequence of Corynebacterium casei LMG S-19264T (=DSM 44701T), isolated from a smear-ripened cheese.</title>
        <authorList>
            <consortium name="US DOE Joint Genome Institute (JGI-PGF)"/>
            <person name="Walter F."/>
            <person name="Albersmeier A."/>
            <person name="Kalinowski J."/>
            <person name="Ruckert C."/>
        </authorList>
    </citation>
    <scope>NUCLEOTIDE SEQUENCE [LARGE SCALE GENOMIC DNA]</scope>
    <source>
        <strain evidence="2 3">CGMCC 1.12976</strain>
    </source>
</reference>
<feature type="transmembrane region" description="Helical" evidence="1">
    <location>
        <begin position="143"/>
        <end position="166"/>
    </location>
</feature>
<keyword evidence="3" id="KW-1185">Reference proteome</keyword>
<proteinExistence type="predicted"/>
<sequence length="260" mass="27713">MTQGVSAGAADATVGQAASRASGTSASGTSAARAARIWFGAIAVVVAVSLIIQLTLIFIGGQDVNSTTAVGAQTLGTRLVRLFSYFTIQSNLFVLGTSIVLALNIQKDGPVWRVLRIDAMLGIIITGLVYETILAPLVHPVGWALAATIGFHYISPWATLIGWLIFGPRPRMGWRFALAAFIWPVLWIVYTFVHGAVTGWYPYPFLDVTTIGFADSVRNCAVVLLIGVIITIALTLLDKRLPALVHPAPDAPALAHRPRA</sequence>
<protein>
    <recommendedName>
        <fullName evidence="4">F420-dependent oxidoreductase</fullName>
    </recommendedName>
</protein>
<feature type="transmembrane region" description="Helical" evidence="1">
    <location>
        <begin position="82"/>
        <end position="105"/>
    </location>
</feature>
<dbReference type="Proteomes" id="UP000598775">
    <property type="component" value="Unassembled WGS sequence"/>
</dbReference>
<feature type="transmembrane region" description="Helical" evidence="1">
    <location>
        <begin position="178"/>
        <end position="201"/>
    </location>
</feature>
<gene>
    <name evidence="2" type="ORF">GCM10011399_24740</name>
</gene>
<dbReference type="NCBIfam" id="NF038065">
    <property type="entry name" value="Pr6Pr"/>
    <property type="match status" value="1"/>
</dbReference>
<evidence type="ECO:0008006" key="4">
    <source>
        <dbReference type="Google" id="ProtNLM"/>
    </source>
</evidence>
<accession>A0A917EZU1</accession>
<name>A0A917EZU1_9MICO</name>
<feature type="transmembrane region" description="Helical" evidence="1">
    <location>
        <begin position="221"/>
        <end position="237"/>
    </location>
</feature>
<keyword evidence="1" id="KW-0472">Membrane</keyword>
<organism evidence="2 3">
    <name type="scientific">Subtercola lobariae</name>
    <dbReference type="NCBI Taxonomy" id="1588641"/>
    <lineage>
        <taxon>Bacteria</taxon>
        <taxon>Bacillati</taxon>
        <taxon>Actinomycetota</taxon>
        <taxon>Actinomycetes</taxon>
        <taxon>Micrococcales</taxon>
        <taxon>Microbacteriaceae</taxon>
        <taxon>Subtercola</taxon>
    </lineage>
</organism>
<keyword evidence="1" id="KW-0812">Transmembrane</keyword>
<comment type="caution">
    <text evidence="2">The sequence shown here is derived from an EMBL/GenBank/DDBJ whole genome shotgun (WGS) entry which is preliminary data.</text>
</comment>
<dbReference type="AlphaFoldDB" id="A0A917EZU1"/>
<evidence type="ECO:0000313" key="2">
    <source>
        <dbReference type="EMBL" id="GGF30557.1"/>
    </source>
</evidence>
<dbReference type="InterPro" id="IPR049713">
    <property type="entry name" value="Pr6Pr-like"/>
</dbReference>
<evidence type="ECO:0000313" key="3">
    <source>
        <dbReference type="Proteomes" id="UP000598775"/>
    </source>
</evidence>